<dbReference type="VEuPathDB" id="VectorBase:HLOH_047672"/>
<proteinExistence type="predicted"/>
<organism evidence="1 2">
    <name type="scientific">Haemaphysalis longicornis</name>
    <name type="common">Bush tick</name>
    <dbReference type="NCBI Taxonomy" id="44386"/>
    <lineage>
        <taxon>Eukaryota</taxon>
        <taxon>Metazoa</taxon>
        <taxon>Ecdysozoa</taxon>
        <taxon>Arthropoda</taxon>
        <taxon>Chelicerata</taxon>
        <taxon>Arachnida</taxon>
        <taxon>Acari</taxon>
        <taxon>Parasitiformes</taxon>
        <taxon>Ixodida</taxon>
        <taxon>Ixodoidea</taxon>
        <taxon>Ixodidae</taxon>
        <taxon>Haemaphysalinae</taxon>
        <taxon>Haemaphysalis</taxon>
    </lineage>
</organism>
<evidence type="ECO:0000313" key="2">
    <source>
        <dbReference type="Proteomes" id="UP000821853"/>
    </source>
</evidence>
<gene>
    <name evidence="1" type="ORF">HPB48_015194</name>
</gene>
<accession>A0A9J6FIU4</accession>
<dbReference type="AlphaFoldDB" id="A0A9J6FIU4"/>
<reference evidence="1 2" key="1">
    <citation type="journal article" date="2020" name="Cell">
        <title>Large-Scale Comparative Analyses of Tick Genomes Elucidate Their Genetic Diversity and Vector Capacities.</title>
        <authorList>
            <consortium name="Tick Genome and Microbiome Consortium (TIGMIC)"/>
            <person name="Jia N."/>
            <person name="Wang J."/>
            <person name="Shi W."/>
            <person name="Du L."/>
            <person name="Sun Y."/>
            <person name="Zhan W."/>
            <person name="Jiang J.F."/>
            <person name="Wang Q."/>
            <person name="Zhang B."/>
            <person name="Ji P."/>
            <person name="Bell-Sakyi L."/>
            <person name="Cui X.M."/>
            <person name="Yuan T.T."/>
            <person name="Jiang B.G."/>
            <person name="Yang W.F."/>
            <person name="Lam T.T."/>
            <person name="Chang Q.C."/>
            <person name="Ding S.J."/>
            <person name="Wang X.J."/>
            <person name="Zhu J.G."/>
            <person name="Ruan X.D."/>
            <person name="Zhao L."/>
            <person name="Wei J.T."/>
            <person name="Ye R.Z."/>
            <person name="Que T.C."/>
            <person name="Du C.H."/>
            <person name="Zhou Y.H."/>
            <person name="Cheng J.X."/>
            <person name="Dai P.F."/>
            <person name="Guo W.B."/>
            <person name="Han X.H."/>
            <person name="Huang E.J."/>
            <person name="Li L.F."/>
            <person name="Wei W."/>
            <person name="Gao Y.C."/>
            <person name="Liu J.Z."/>
            <person name="Shao H.Z."/>
            <person name="Wang X."/>
            <person name="Wang C.C."/>
            <person name="Yang T.C."/>
            <person name="Huo Q.B."/>
            <person name="Li W."/>
            <person name="Chen H.Y."/>
            <person name="Chen S.E."/>
            <person name="Zhou L.G."/>
            <person name="Ni X.B."/>
            <person name="Tian J.H."/>
            <person name="Sheng Y."/>
            <person name="Liu T."/>
            <person name="Pan Y.S."/>
            <person name="Xia L.Y."/>
            <person name="Li J."/>
            <person name="Zhao F."/>
            <person name="Cao W.C."/>
        </authorList>
    </citation>
    <scope>NUCLEOTIDE SEQUENCE [LARGE SCALE GENOMIC DNA]</scope>
    <source>
        <tissue evidence="1">Larvae</tissue>
    </source>
</reference>
<evidence type="ECO:0000313" key="1">
    <source>
        <dbReference type="EMBL" id="KAH9362843.1"/>
    </source>
</evidence>
<name>A0A9J6FIU4_HAELO</name>
<dbReference type="EMBL" id="JABSTR010000001">
    <property type="protein sequence ID" value="KAH9362843.1"/>
    <property type="molecule type" value="Genomic_DNA"/>
</dbReference>
<comment type="caution">
    <text evidence="1">The sequence shown here is derived from an EMBL/GenBank/DDBJ whole genome shotgun (WGS) entry which is preliminary data.</text>
</comment>
<dbReference type="Proteomes" id="UP000821853">
    <property type="component" value="Chromosome 1"/>
</dbReference>
<sequence>MDGEGVERIVEKATHVRRTTKRTAWVAVRGHLQMMQTKLFYLRLQEHANSLKANVGGHLSAHRGQCRSQPEFEQCHIIRRYADKRTREINEAF</sequence>
<keyword evidence="2" id="KW-1185">Reference proteome</keyword>
<protein>
    <submittedName>
        <fullName evidence="1">Uncharacterized protein</fullName>
    </submittedName>
</protein>